<keyword evidence="8" id="KW-1185">Reference proteome</keyword>
<gene>
    <name evidence="7" type="ORF">ABS772_21570</name>
</gene>
<feature type="transmembrane region" description="Helical" evidence="6">
    <location>
        <begin position="211"/>
        <end position="235"/>
    </location>
</feature>
<reference evidence="7 8" key="1">
    <citation type="submission" date="2024-06" db="EMBL/GenBank/DDBJ databases">
        <authorList>
            <person name="Campbell A.G."/>
        </authorList>
    </citation>
    <scope>NUCLEOTIDE SEQUENCE [LARGE SCALE GENOMIC DNA]</scope>
    <source>
        <strain evidence="7 8">EM12</strain>
    </source>
</reference>
<keyword evidence="4 6" id="KW-1133">Transmembrane helix</keyword>
<feature type="transmembrane region" description="Helical" evidence="6">
    <location>
        <begin position="72"/>
        <end position="92"/>
    </location>
</feature>
<evidence type="ECO:0000313" key="8">
    <source>
        <dbReference type="Proteomes" id="UP001480955"/>
    </source>
</evidence>
<evidence type="ECO:0000256" key="6">
    <source>
        <dbReference type="SAM" id="Phobius"/>
    </source>
</evidence>
<keyword evidence="2" id="KW-1003">Cell membrane</keyword>
<evidence type="ECO:0000256" key="3">
    <source>
        <dbReference type="ARBA" id="ARBA00022692"/>
    </source>
</evidence>
<feature type="transmembrane region" description="Helical" evidence="6">
    <location>
        <begin position="311"/>
        <end position="331"/>
    </location>
</feature>
<dbReference type="PANTHER" id="PTHR30250">
    <property type="entry name" value="PST FAMILY PREDICTED COLANIC ACID TRANSPORTER"/>
    <property type="match status" value="1"/>
</dbReference>
<comment type="caution">
    <text evidence="7">The sequence shown here is derived from an EMBL/GenBank/DDBJ whole genome shotgun (WGS) entry which is preliminary data.</text>
</comment>
<keyword evidence="3 6" id="KW-0812">Transmembrane</keyword>
<proteinExistence type="predicted"/>
<organism evidence="7 8">
    <name type="scientific">Methylorubrum podarium</name>
    <dbReference type="NCBI Taxonomy" id="200476"/>
    <lineage>
        <taxon>Bacteria</taxon>
        <taxon>Pseudomonadati</taxon>
        <taxon>Pseudomonadota</taxon>
        <taxon>Alphaproteobacteria</taxon>
        <taxon>Hyphomicrobiales</taxon>
        <taxon>Methylobacteriaceae</taxon>
        <taxon>Methylorubrum</taxon>
    </lineage>
</organism>
<feature type="transmembrane region" description="Helical" evidence="6">
    <location>
        <begin position="247"/>
        <end position="271"/>
    </location>
</feature>
<sequence length="485" mass="51295">MLKHTLLYMVAFALPGLLGFFSFSIYTRLLTPAEYGVYSVGASMAFLIGNIAYGWIRFSIARFQAEAHETNFVPFALICFAFTTLFVAPIVVGGGILVFGEASVVVLAILAMAIAQALFEITQEMRRARHQSGAFARTTIGRSLLSFSISVTLAFLYARGSMLLIGIAAGFAVMALTFFSAQGPWSAARSDDQKPLETGLIRRFLRYGMPLALSGLVFSGNSTLVRILVGGVLGAEAVGHFGAALDVTSQLCGILAGSVTSIMGPLAIAAYRRGGAAEAQRELRSGIVLFLGILMPALAGVAVVAHPFAEVISGAAFEGTVGALLPLLALSRGLNVFAQYYLHLGFQLVEKPIRQVVCGGATLVTNILLNLVLTRYFGLMGAVWALVISDLVGVVVSFILLRPVFAMPLPARPIGLIFITTAAMALSCSLVQEAMDGTSAVLRLAVTVPAGVLVYAGLGYVLDIGDVRSKNVVVRGIDAALKRFR</sequence>
<feature type="transmembrane region" description="Helical" evidence="6">
    <location>
        <begin position="352"/>
        <end position="373"/>
    </location>
</feature>
<feature type="transmembrane region" description="Helical" evidence="6">
    <location>
        <begin position="140"/>
        <end position="157"/>
    </location>
</feature>
<evidence type="ECO:0000256" key="4">
    <source>
        <dbReference type="ARBA" id="ARBA00022989"/>
    </source>
</evidence>
<feature type="transmembrane region" description="Helical" evidence="6">
    <location>
        <begin position="283"/>
        <end position="305"/>
    </location>
</feature>
<feature type="transmembrane region" description="Helical" evidence="6">
    <location>
        <begin position="163"/>
        <end position="181"/>
    </location>
</feature>
<dbReference type="PANTHER" id="PTHR30250:SF31">
    <property type="entry name" value="INNER MEMBRANE PROTEIN YGHQ"/>
    <property type="match status" value="1"/>
</dbReference>
<feature type="transmembrane region" description="Helical" evidence="6">
    <location>
        <begin position="38"/>
        <end position="60"/>
    </location>
</feature>
<dbReference type="RefSeq" id="WP_350396803.1">
    <property type="nucleotide sequence ID" value="NZ_JBELQE010000110.1"/>
</dbReference>
<evidence type="ECO:0000256" key="1">
    <source>
        <dbReference type="ARBA" id="ARBA00004651"/>
    </source>
</evidence>
<feature type="transmembrane region" description="Helical" evidence="6">
    <location>
        <begin position="7"/>
        <end position="26"/>
    </location>
</feature>
<comment type="subcellular location">
    <subcellularLocation>
        <location evidence="1">Cell membrane</location>
        <topology evidence="1">Multi-pass membrane protein</topology>
    </subcellularLocation>
</comment>
<keyword evidence="5 6" id="KW-0472">Membrane</keyword>
<dbReference type="EMBL" id="JBELQE010000110">
    <property type="protein sequence ID" value="MER2252515.1"/>
    <property type="molecule type" value="Genomic_DNA"/>
</dbReference>
<accession>A0ABV1QTA9</accession>
<evidence type="ECO:0000256" key="5">
    <source>
        <dbReference type="ARBA" id="ARBA00023136"/>
    </source>
</evidence>
<feature type="transmembrane region" description="Helical" evidence="6">
    <location>
        <begin position="379"/>
        <end position="401"/>
    </location>
</feature>
<protein>
    <submittedName>
        <fullName evidence="7">Oligosaccharide flippase family protein</fullName>
    </submittedName>
</protein>
<evidence type="ECO:0000313" key="7">
    <source>
        <dbReference type="EMBL" id="MER2252515.1"/>
    </source>
</evidence>
<feature type="transmembrane region" description="Helical" evidence="6">
    <location>
        <begin position="444"/>
        <end position="462"/>
    </location>
</feature>
<evidence type="ECO:0000256" key="2">
    <source>
        <dbReference type="ARBA" id="ARBA00022475"/>
    </source>
</evidence>
<dbReference type="Pfam" id="PF13440">
    <property type="entry name" value="Polysacc_synt_3"/>
    <property type="match status" value="1"/>
</dbReference>
<dbReference type="Proteomes" id="UP001480955">
    <property type="component" value="Unassembled WGS sequence"/>
</dbReference>
<name>A0ABV1QTA9_9HYPH</name>
<feature type="transmembrane region" description="Helical" evidence="6">
    <location>
        <begin position="98"/>
        <end position="119"/>
    </location>
</feature>
<feature type="transmembrane region" description="Helical" evidence="6">
    <location>
        <begin position="413"/>
        <end position="432"/>
    </location>
</feature>
<dbReference type="InterPro" id="IPR050833">
    <property type="entry name" value="Poly_Biosynth_Transport"/>
</dbReference>